<dbReference type="InterPro" id="IPR002575">
    <property type="entry name" value="Aminoglycoside_PTrfase"/>
</dbReference>
<dbReference type="Pfam" id="PF01636">
    <property type="entry name" value="APH"/>
    <property type="match status" value="1"/>
</dbReference>
<keyword evidence="4" id="KW-1185">Reference proteome</keyword>
<gene>
    <name evidence="3" type="ORF">EDD28_1562</name>
</gene>
<evidence type="ECO:0000313" key="4">
    <source>
        <dbReference type="Proteomes" id="UP000275356"/>
    </source>
</evidence>
<name>A0A3N2DAY8_9MICO</name>
<dbReference type="SUPFAM" id="SSF56112">
    <property type="entry name" value="Protein kinase-like (PK-like)"/>
    <property type="match status" value="1"/>
</dbReference>
<accession>A0A3N2DAY8</accession>
<dbReference type="GO" id="GO:0016740">
    <property type="term" value="F:transferase activity"/>
    <property type="evidence" value="ECO:0007669"/>
    <property type="project" value="UniProtKB-KW"/>
</dbReference>
<reference evidence="3 4" key="1">
    <citation type="submission" date="2018-11" db="EMBL/GenBank/DDBJ databases">
        <title>Sequencing the genomes of 1000 actinobacteria strains.</title>
        <authorList>
            <person name="Klenk H.-P."/>
        </authorList>
    </citation>
    <scope>NUCLEOTIDE SEQUENCE [LARGE SCALE GENOMIC DNA]</scope>
    <source>
        <strain evidence="3 4">DSM 13521</strain>
    </source>
</reference>
<feature type="compositionally biased region" description="Pro residues" evidence="1">
    <location>
        <begin position="117"/>
        <end position="126"/>
    </location>
</feature>
<sequence length="269" mass="29969">MTDAEIPLPGGDVTDGVVRVGDTVRRPIGDHSALVHRVLRHLEDAGFAGAPRLLGVDDRQREILTFVDGEVAGRPWPAWVADDARAESVARLLRRLDDAMVPFGLPSDVPVDAPERPGVPPRPGPPPTFLGHRDVTPENTVFREGTAVALIDFDLVRPSTRVDEVTNLLLWWGAWMPPEDRAEVVRDVDAAARGRRLLDAYDLEEDLRRWVVPVSVSTAQRSWHSMRERAETLGGGWARMWRAGVGDQIRRRERWLRENEAVLTAAVMG</sequence>
<organism evidence="3 4">
    <name type="scientific">Salana multivorans</name>
    <dbReference type="NCBI Taxonomy" id="120377"/>
    <lineage>
        <taxon>Bacteria</taxon>
        <taxon>Bacillati</taxon>
        <taxon>Actinomycetota</taxon>
        <taxon>Actinomycetes</taxon>
        <taxon>Micrococcales</taxon>
        <taxon>Beutenbergiaceae</taxon>
        <taxon>Salana</taxon>
    </lineage>
</organism>
<feature type="domain" description="Aminoglycoside phosphotransferase" evidence="2">
    <location>
        <begin position="125"/>
        <end position="189"/>
    </location>
</feature>
<dbReference type="EMBL" id="RKHQ01000001">
    <property type="protein sequence ID" value="ROR96969.1"/>
    <property type="molecule type" value="Genomic_DNA"/>
</dbReference>
<dbReference type="AlphaFoldDB" id="A0A3N2DAY8"/>
<protein>
    <submittedName>
        <fullName evidence="3">Phosphotransferase family enzyme</fullName>
    </submittedName>
</protein>
<dbReference type="RefSeq" id="WP_211339137.1">
    <property type="nucleotide sequence ID" value="NZ_RKHQ01000001.1"/>
</dbReference>
<evidence type="ECO:0000313" key="3">
    <source>
        <dbReference type="EMBL" id="ROR96969.1"/>
    </source>
</evidence>
<feature type="region of interest" description="Disordered" evidence="1">
    <location>
        <begin position="107"/>
        <end position="126"/>
    </location>
</feature>
<proteinExistence type="predicted"/>
<comment type="caution">
    <text evidence="3">The sequence shown here is derived from an EMBL/GenBank/DDBJ whole genome shotgun (WGS) entry which is preliminary data.</text>
</comment>
<evidence type="ECO:0000256" key="1">
    <source>
        <dbReference type="SAM" id="MobiDB-lite"/>
    </source>
</evidence>
<dbReference type="InterPro" id="IPR011009">
    <property type="entry name" value="Kinase-like_dom_sf"/>
</dbReference>
<keyword evidence="3" id="KW-0808">Transferase</keyword>
<evidence type="ECO:0000259" key="2">
    <source>
        <dbReference type="Pfam" id="PF01636"/>
    </source>
</evidence>
<dbReference type="Proteomes" id="UP000275356">
    <property type="component" value="Unassembled WGS sequence"/>
</dbReference>